<evidence type="ECO:0000256" key="4">
    <source>
        <dbReference type="ARBA" id="ARBA00022989"/>
    </source>
</evidence>
<evidence type="ECO:0000313" key="8">
    <source>
        <dbReference type="EMBL" id="MBP2018610.1"/>
    </source>
</evidence>
<keyword evidence="2 6" id="KW-0812">Transmembrane</keyword>
<gene>
    <name evidence="8" type="ORF">J2Z79_002025</name>
</gene>
<evidence type="ECO:0000256" key="6">
    <source>
        <dbReference type="SAM" id="Phobius"/>
    </source>
</evidence>
<comment type="subcellular location">
    <subcellularLocation>
        <location evidence="1">Membrane</location>
        <topology evidence="1">Multi-pass membrane protein</topology>
    </subcellularLocation>
</comment>
<sequence>MTAGLVTPVAGGAAVLYTLGAVAHLTLFFRRGYEGLARWSTRAAWAAHTTALALLVAESGRAPVYSLYEVSLLLAWLLLTPYVTVEYVKHNQSAGSFLTPIIAAVLVMSLILPRPGEAPNLGAHPERLVLWHVGVTLLGYLFLLGASVAGALYLVQDRNLRRKAFSPLYHALPSLEWLDQTAGRMVAIGFPLLTLGVTAGLTFASRTWSTFWPADPKVLFTLLLWLTYGSYLVMRKARQWGGRWAAWWMVGAGTAILVNYFVINMASGVHRF</sequence>
<feature type="transmembrane region" description="Helical" evidence="6">
    <location>
        <begin position="6"/>
        <end position="27"/>
    </location>
</feature>
<dbReference type="EMBL" id="JAGGLG010000015">
    <property type="protein sequence ID" value="MBP2018610.1"/>
    <property type="molecule type" value="Genomic_DNA"/>
</dbReference>
<dbReference type="InterPro" id="IPR002541">
    <property type="entry name" value="Cyt_c_assembly"/>
</dbReference>
<keyword evidence="5 6" id="KW-0472">Membrane</keyword>
<comment type="caution">
    <text evidence="8">The sequence shown here is derived from an EMBL/GenBank/DDBJ whole genome shotgun (WGS) entry which is preliminary data.</text>
</comment>
<dbReference type="PANTHER" id="PTHR30071:SF1">
    <property type="entry name" value="CYTOCHROME B_B6 PROTEIN-RELATED"/>
    <property type="match status" value="1"/>
</dbReference>
<evidence type="ECO:0000256" key="5">
    <source>
        <dbReference type="ARBA" id="ARBA00023136"/>
    </source>
</evidence>
<name>A0ABS4JSW4_9FIRM</name>
<protein>
    <submittedName>
        <fullName evidence="8">ABC-type transport system involved in cytochrome c biogenesis permease subunit</fullName>
    </submittedName>
</protein>
<feature type="transmembrane region" description="Helical" evidence="6">
    <location>
        <begin position="128"/>
        <end position="155"/>
    </location>
</feature>
<feature type="domain" description="Cytochrome c assembly protein" evidence="7">
    <location>
        <begin position="66"/>
        <end position="270"/>
    </location>
</feature>
<proteinExistence type="predicted"/>
<evidence type="ECO:0000256" key="2">
    <source>
        <dbReference type="ARBA" id="ARBA00022692"/>
    </source>
</evidence>
<dbReference type="InterPro" id="IPR045062">
    <property type="entry name" value="Cyt_c_biogenesis_CcsA/CcmC"/>
</dbReference>
<evidence type="ECO:0000259" key="7">
    <source>
        <dbReference type="Pfam" id="PF01578"/>
    </source>
</evidence>
<feature type="transmembrane region" description="Helical" evidence="6">
    <location>
        <begin position="245"/>
        <end position="263"/>
    </location>
</feature>
<dbReference type="Pfam" id="PF01578">
    <property type="entry name" value="Cytochrom_C_asm"/>
    <property type="match status" value="1"/>
</dbReference>
<feature type="transmembrane region" description="Helical" evidence="6">
    <location>
        <begin position="185"/>
        <end position="204"/>
    </location>
</feature>
<evidence type="ECO:0000256" key="1">
    <source>
        <dbReference type="ARBA" id="ARBA00004141"/>
    </source>
</evidence>
<dbReference type="RefSeq" id="WP_209466738.1">
    <property type="nucleotide sequence ID" value="NZ_JAGGLG010000015.1"/>
</dbReference>
<evidence type="ECO:0000313" key="9">
    <source>
        <dbReference type="Proteomes" id="UP001519289"/>
    </source>
</evidence>
<reference evidence="8 9" key="1">
    <citation type="submission" date="2021-03" db="EMBL/GenBank/DDBJ databases">
        <title>Genomic Encyclopedia of Type Strains, Phase IV (KMG-IV): sequencing the most valuable type-strain genomes for metagenomic binning, comparative biology and taxonomic classification.</title>
        <authorList>
            <person name="Goeker M."/>
        </authorList>
    </citation>
    <scope>NUCLEOTIDE SEQUENCE [LARGE SCALE GENOMIC DNA]</scope>
    <source>
        <strain evidence="8 9">DSM 27138</strain>
    </source>
</reference>
<feature type="transmembrane region" description="Helical" evidence="6">
    <location>
        <begin position="97"/>
        <end position="116"/>
    </location>
</feature>
<feature type="transmembrane region" description="Helical" evidence="6">
    <location>
        <begin position="63"/>
        <end position="85"/>
    </location>
</feature>
<dbReference type="Proteomes" id="UP001519289">
    <property type="component" value="Unassembled WGS sequence"/>
</dbReference>
<accession>A0ABS4JSW4</accession>
<evidence type="ECO:0000256" key="3">
    <source>
        <dbReference type="ARBA" id="ARBA00022748"/>
    </source>
</evidence>
<dbReference type="PANTHER" id="PTHR30071">
    <property type="entry name" value="HEME EXPORTER PROTEIN C"/>
    <property type="match status" value="1"/>
</dbReference>
<keyword evidence="3" id="KW-0201">Cytochrome c-type biogenesis</keyword>
<feature type="transmembrane region" description="Helical" evidence="6">
    <location>
        <begin position="216"/>
        <end position="233"/>
    </location>
</feature>
<organism evidence="8 9">
    <name type="scientific">Symbiobacterium terraclitae</name>
    <dbReference type="NCBI Taxonomy" id="557451"/>
    <lineage>
        <taxon>Bacteria</taxon>
        <taxon>Bacillati</taxon>
        <taxon>Bacillota</taxon>
        <taxon>Clostridia</taxon>
        <taxon>Eubacteriales</taxon>
        <taxon>Symbiobacteriaceae</taxon>
        <taxon>Symbiobacterium</taxon>
    </lineage>
</organism>
<keyword evidence="9" id="KW-1185">Reference proteome</keyword>
<keyword evidence="4 6" id="KW-1133">Transmembrane helix</keyword>